<dbReference type="Proteomes" id="UP001224775">
    <property type="component" value="Unassembled WGS sequence"/>
</dbReference>
<sequence length="344" mass="38091">MNNKPNSNGAAVTDVRTTSSRKEYTLGRVHMSNVGKEGCANQARMGHGRMFIPKRCIEELPTKKADVNKYKKICSASGCTNVAVQGGVCSRHGRRSNYAAAKDAPIKPSVEEFVLGMVQRSKDEAGKDALIMLKKEEFQRIWKDLESRGIRGDTDREAAALKCRFRLYQKTSCGGGDDDSEWIMVGNDMKPLSISMEHSQKDEGESGMTIWSPLSIESTVLEISLSSVGIITTKLITNGETIVQATKSAHITPSSSVGELLSVPCSSSLAFLSNRDERQARYLVWKYKGNKDALWRRLEAKYGVPVKHAWEWDDEEEDGSKDDDEAAEDLDGEGEEEEVKGEEL</sequence>
<protein>
    <submittedName>
        <fullName evidence="2">Uncharacterized protein</fullName>
    </submittedName>
</protein>
<accession>A0AAD8YDC0</accession>
<dbReference type="EMBL" id="JATAAI010000008">
    <property type="protein sequence ID" value="KAK1744092.1"/>
    <property type="molecule type" value="Genomic_DNA"/>
</dbReference>
<evidence type="ECO:0000256" key="1">
    <source>
        <dbReference type="SAM" id="MobiDB-lite"/>
    </source>
</evidence>
<keyword evidence="3" id="KW-1185">Reference proteome</keyword>
<feature type="region of interest" description="Disordered" evidence="1">
    <location>
        <begin position="309"/>
        <end position="344"/>
    </location>
</feature>
<comment type="caution">
    <text evidence="2">The sequence shown here is derived from an EMBL/GenBank/DDBJ whole genome shotgun (WGS) entry which is preliminary data.</text>
</comment>
<name>A0AAD8YDC0_9STRA</name>
<reference evidence="2" key="1">
    <citation type="submission" date="2023-06" db="EMBL/GenBank/DDBJ databases">
        <title>Survivors Of The Sea: Transcriptome response of Skeletonema marinoi to long-term dormancy.</title>
        <authorList>
            <person name="Pinder M.I.M."/>
            <person name="Kourtchenko O."/>
            <person name="Robertson E.K."/>
            <person name="Larsson T."/>
            <person name="Maumus F."/>
            <person name="Osuna-Cruz C.M."/>
            <person name="Vancaester E."/>
            <person name="Stenow R."/>
            <person name="Vandepoele K."/>
            <person name="Ploug H."/>
            <person name="Bruchert V."/>
            <person name="Godhe A."/>
            <person name="Topel M."/>
        </authorList>
    </citation>
    <scope>NUCLEOTIDE SEQUENCE</scope>
    <source>
        <strain evidence="2">R05AC</strain>
    </source>
</reference>
<organism evidence="2 3">
    <name type="scientific">Skeletonema marinoi</name>
    <dbReference type="NCBI Taxonomy" id="267567"/>
    <lineage>
        <taxon>Eukaryota</taxon>
        <taxon>Sar</taxon>
        <taxon>Stramenopiles</taxon>
        <taxon>Ochrophyta</taxon>
        <taxon>Bacillariophyta</taxon>
        <taxon>Coscinodiscophyceae</taxon>
        <taxon>Thalassiosirophycidae</taxon>
        <taxon>Thalassiosirales</taxon>
        <taxon>Skeletonemataceae</taxon>
        <taxon>Skeletonema</taxon>
        <taxon>Skeletonema marinoi-dohrnii complex</taxon>
    </lineage>
</organism>
<evidence type="ECO:0000313" key="3">
    <source>
        <dbReference type="Proteomes" id="UP001224775"/>
    </source>
</evidence>
<evidence type="ECO:0000313" key="2">
    <source>
        <dbReference type="EMBL" id="KAK1744092.1"/>
    </source>
</evidence>
<feature type="compositionally biased region" description="Acidic residues" evidence="1">
    <location>
        <begin position="312"/>
        <end position="344"/>
    </location>
</feature>
<proteinExistence type="predicted"/>
<gene>
    <name evidence="2" type="ORF">QTG54_005689</name>
</gene>
<dbReference type="AlphaFoldDB" id="A0AAD8YDC0"/>